<protein>
    <submittedName>
        <fullName evidence="2">Uncharacterized protein</fullName>
    </submittedName>
</protein>
<gene>
    <name evidence="2" type="ORF">CVLEPA_LOCUS29771</name>
</gene>
<feature type="compositionally biased region" description="Basic and acidic residues" evidence="1">
    <location>
        <begin position="43"/>
        <end position="53"/>
    </location>
</feature>
<keyword evidence="3" id="KW-1185">Reference proteome</keyword>
<feature type="region of interest" description="Disordered" evidence="1">
    <location>
        <begin position="1"/>
        <end position="71"/>
    </location>
</feature>
<feature type="compositionally biased region" description="Basic and acidic residues" evidence="1">
    <location>
        <begin position="18"/>
        <end position="36"/>
    </location>
</feature>
<dbReference type="Proteomes" id="UP001642483">
    <property type="component" value="Unassembled WGS sequence"/>
</dbReference>
<organism evidence="2 3">
    <name type="scientific">Clavelina lepadiformis</name>
    <name type="common">Light-bulb sea squirt</name>
    <name type="synonym">Ascidia lepadiformis</name>
    <dbReference type="NCBI Taxonomy" id="159417"/>
    <lineage>
        <taxon>Eukaryota</taxon>
        <taxon>Metazoa</taxon>
        <taxon>Chordata</taxon>
        <taxon>Tunicata</taxon>
        <taxon>Ascidiacea</taxon>
        <taxon>Aplousobranchia</taxon>
        <taxon>Clavelinidae</taxon>
        <taxon>Clavelina</taxon>
    </lineage>
</organism>
<dbReference type="EMBL" id="CAWYQH010000163">
    <property type="protein sequence ID" value="CAK8696616.1"/>
    <property type="molecule type" value="Genomic_DNA"/>
</dbReference>
<evidence type="ECO:0000313" key="3">
    <source>
        <dbReference type="Proteomes" id="UP001642483"/>
    </source>
</evidence>
<proteinExistence type="predicted"/>
<reference evidence="2 3" key="1">
    <citation type="submission" date="2024-02" db="EMBL/GenBank/DDBJ databases">
        <authorList>
            <person name="Daric V."/>
            <person name="Darras S."/>
        </authorList>
    </citation>
    <scope>NUCLEOTIDE SEQUENCE [LARGE SCALE GENOMIC DNA]</scope>
</reference>
<accession>A0ABP0H040</accession>
<comment type="caution">
    <text evidence="2">The sequence shown here is derived from an EMBL/GenBank/DDBJ whole genome shotgun (WGS) entry which is preliminary data.</text>
</comment>
<name>A0ABP0H040_CLALP</name>
<sequence length="71" mass="8123">MPPVGNGRKPTMSTQQRKRTDFSLRATEKLEARCDSSMRSTRRRDPPKEHAPADDSSGFQAELDNLREYIT</sequence>
<evidence type="ECO:0000256" key="1">
    <source>
        <dbReference type="SAM" id="MobiDB-lite"/>
    </source>
</evidence>
<evidence type="ECO:0000313" key="2">
    <source>
        <dbReference type="EMBL" id="CAK8696616.1"/>
    </source>
</evidence>